<dbReference type="GO" id="GO:0042597">
    <property type="term" value="C:periplasmic space"/>
    <property type="evidence" value="ECO:0007669"/>
    <property type="project" value="InterPro"/>
</dbReference>
<organism evidence="3 4">
    <name type="scientific">Meiothermus hypogaeus NBRC 106114</name>
    <dbReference type="NCBI Taxonomy" id="1227553"/>
    <lineage>
        <taxon>Bacteria</taxon>
        <taxon>Thermotogati</taxon>
        <taxon>Deinococcota</taxon>
        <taxon>Deinococci</taxon>
        <taxon>Thermales</taxon>
        <taxon>Thermaceae</taxon>
        <taxon>Meiothermus</taxon>
    </lineage>
</organism>
<evidence type="ECO:0000313" key="3">
    <source>
        <dbReference type="EMBL" id="GEM82234.1"/>
    </source>
</evidence>
<gene>
    <name evidence="3" type="ORF">MHY01S_04000</name>
</gene>
<dbReference type="Gene3D" id="2.60.40.1220">
    <property type="match status" value="1"/>
</dbReference>
<proteinExistence type="predicted"/>
<reference evidence="3 4" key="1">
    <citation type="submission" date="2019-07" db="EMBL/GenBank/DDBJ databases">
        <title>Whole genome shotgun sequence of Meiothermus hypogaeus NBRC 106114.</title>
        <authorList>
            <person name="Hosoyama A."/>
            <person name="Uohara A."/>
            <person name="Ohji S."/>
            <person name="Ichikawa N."/>
        </authorList>
    </citation>
    <scope>NUCLEOTIDE SEQUENCE [LARGE SCALE GENOMIC DNA]</scope>
    <source>
        <strain evidence="3 4">NBRC 106114</strain>
    </source>
</reference>
<dbReference type="GO" id="GO:0046688">
    <property type="term" value="P:response to copper ion"/>
    <property type="evidence" value="ECO:0007669"/>
    <property type="project" value="InterPro"/>
</dbReference>
<dbReference type="OrthoDB" id="9796962at2"/>
<protein>
    <recommendedName>
        <fullName evidence="2">CopC domain-containing protein</fullName>
    </recommendedName>
</protein>
<dbReference type="InterPro" id="IPR036182">
    <property type="entry name" value="PCuAC_sf"/>
</dbReference>
<dbReference type="AlphaFoldDB" id="A0A511QXY1"/>
<dbReference type="InterPro" id="IPR058248">
    <property type="entry name" value="Lxx211020-like"/>
</dbReference>
<evidence type="ECO:0000313" key="4">
    <source>
        <dbReference type="Proteomes" id="UP000321197"/>
    </source>
</evidence>
<dbReference type="PANTHER" id="PTHR36302:SF1">
    <property type="entry name" value="COPPER CHAPERONE PCU(A)C"/>
    <property type="match status" value="1"/>
</dbReference>
<name>A0A511QXY1_9DEIN</name>
<dbReference type="PANTHER" id="PTHR36302">
    <property type="entry name" value="BLR7088 PROTEIN"/>
    <property type="match status" value="1"/>
</dbReference>
<dbReference type="GO" id="GO:0005507">
    <property type="term" value="F:copper ion binding"/>
    <property type="evidence" value="ECO:0007669"/>
    <property type="project" value="InterPro"/>
</dbReference>
<dbReference type="RefSeq" id="WP_147075241.1">
    <property type="nucleotide sequence ID" value="NZ_BJXL01000006.1"/>
</dbReference>
<dbReference type="EMBL" id="BJXL01000006">
    <property type="protein sequence ID" value="GEM82234.1"/>
    <property type="molecule type" value="Genomic_DNA"/>
</dbReference>
<dbReference type="InterPro" id="IPR007410">
    <property type="entry name" value="LpqE-like"/>
</dbReference>
<keyword evidence="1" id="KW-0732">Signal</keyword>
<dbReference type="Pfam" id="PF04234">
    <property type="entry name" value="CopC"/>
    <property type="match status" value="1"/>
</dbReference>
<dbReference type="InterPro" id="IPR007348">
    <property type="entry name" value="CopC_dom"/>
</dbReference>
<feature type="domain" description="CopC" evidence="2">
    <location>
        <begin position="15"/>
        <end position="120"/>
    </location>
</feature>
<dbReference type="Gene3D" id="2.60.40.1890">
    <property type="entry name" value="PCu(A)C copper chaperone"/>
    <property type="match status" value="1"/>
</dbReference>
<dbReference type="SUPFAM" id="SSF110087">
    <property type="entry name" value="DR1885-like metal-binding protein"/>
    <property type="match status" value="1"/>
</dbReference>
<dbReference type="Proteomes" id="UP000321197">
    <property type="component" value="Unassembled WGS sequence"/>
</dbReference>
<evidence type="ECO:0000256" key="1">
    <source>
        <dbReference type="ARBA" id="ARBA00022729"/>
    </source>
</evidence>
<dbReference type="Pfam" id="PF04314">
    <property type="entry name" value="PCuAC"/>
    <property type="match status" value="1"/>
</dbReference>
<dbReference type="InterPro" id="IPR014755">
    <property type="entry name" value="Cu-Rt/internalin_Ig-like"/>
</dbReference>
<accession>A0A511QXY1</accession>
<evidence type="ECO:0000259" key="2">
    <source>
        <dbReference type="Pfam" id="PF04234"/>
    </source>
</evidence>
<comment type="caution">
    <text evidence="3">The sequence shown here is derived from an EMBL/GenBank/DDBJ whole genome shotgun (WGS) entry which is preliminary data.</text>
</comment>
<sequence length="276" mass="30252">MITTRPWSLLRALLLNAPAQVVLNMEEPVEMRLSTFKVYPREATAQDLQSFQCLNALAKPLFDRVLRLKNDQPQRADSGLQTTTCTGKQVVIGLKPGLKAGASVVMWQVLSTDSHRTSDTTCSSSHVNKVIAMKQILTLLGALLLSAAMAQTVNLRLIEGWVRLPPPVLKSTVAYMVLENPGARPLRLTGGSAEVAGTVMPMSDYVETRNGVEVKGMREVRFLEIPAGGRLELKPGGKHLMLIGLQRPLREGERIMFNLRFEGGGTARVVLSVQNK</sequence>